<keyword evidence="1" id="KW-0805">Transcription regulation</keyword>
<dbReference type="Pfam" id="PF12833">
    <property type="entry name" value="HTH_18"/>
    <property type="match status" value="1"/>
</dbReference>
<evidence type="ECO:0000313" key="5">
    <source>
        <dbReference type="EMBL" id="SCB37830.1"/>
    </source>
</evidence>
<dbReference type="Proteomes" id="UP000199435">
    <property type="component" value="Unassembled WGS sequence"/>
</dbReference>
<sequence length="344" mass="39128">MDTSVDMNVPINYEMLFDRKVAQAYYGVEPEPRGRYYDDDRGMFVRTSVEGGTYVQDLIQFAPDALAFTGTATPFPVPSVSRHRQVIGDDDWIHFCLRLGVGGYEEIAGYQKVDQPSRMGTIMRYPAGTEIKRFSPTDDSWRIACLWLKPHALTRLLETSASRMPSDLEWLTRDKQDSAHHISIPLSPQLYTAVNEVLNCQFRGGVRRAFVYSKYLEILATLFQGALDHGKEPSYRLSDRDLGKIYEVATILKSKIDHMEPLAALARAVGINRTKLILGFRAVYGTSVEAYWRDWRMQEANEFLRSDGLSVSEVAHRIGFSEVSSFTRAFTRQFGVPPSERRTT</sequence>
<protein>
    <submittedName>
        <fullName evidence="5">AraC-type DNA-binding protein</fullName>
    </submittedName>
</protein>
<dbReference type="EMBL" id="FMAH01000027">
    <property type="protein sequence ID" value="SCB37830.1"/>
    <property type="molecule type" value="Genomic_DNA"/>
</dbReference>
<evidence type="ECO:0000256" key="2">
    <source>
        <dbReference type="ARBA" id="ARBA00023125"/>
    </source>
</evidence>
<dbReference type="OrthoDB" id="9783876at2"/>
<feature type="domain" description="HTH araC/xylS-type" evidence="4">
    <location>
        <begin position="246"/>
        <end position="344"/>
    </location>
</feature>
<dbReference type="PROSITE" id="PS01124">
    <property type="entry name" value="HTH_ARAC_FAMILY_2"/>
    <property type="match status" value="1"/>
</dbReference>
<dbReference type="InterPro" id="IPR020449">
    <property type="entry name" value="Tscrpt_reg_AraC-type_HTH"/>
</dbReference>
<accession>A0A1C3WCU5</accession>
<dbReference type="PRINTS" id="PR00032">
    <property type="entry name" value="HTHARAC"/>
</dbReference>
<dbReference type="SMART" id="SM00342">
    <property type="entry name" value="HTH_ARAC"/>
    <property type="match status" value="1"/>
</dbReference>
<dbReference type="SUPFAM" id="SSF46689">
    <property type="entry name" value="Homeodomain-like"/>
    <property type="match status" value="1"/>
</dbReference>
<dbReference type="InterPro" id="IPR053142">
    <property type="entry name" value="PchR_regulatory_protein"/>
</dbReference>
<name>A0A1C3WCU5_9HYPH</name>
<evidence type="ECO:0000313" key="6">
    <source>
        <dbReference type="Proteomes" id="UP000199435"/>
    </source>
</evidence>
<dbReference type="STRING" id="411945.GA0061102_102710"/>
<gene>
    <name evidence="5" type="ORF">GA0061102_102710</name>
</gene>
<reference evidence="6" key="1">
    <citation type="submission" date="2016-08" db="EMBL/GenBank/DDBJ databases">
        <authorList>
            <person name="Varghese N."/>
            <person name="Submissions Spin"/>
        </authorList>
    </citation>
    <scope>NUCLEOTIDE SEQUENCE [LARGE SCALE GENOMIC DNA]</scope>
    <source>
        <strain evidence="6">HAMBI 2971</strain>
    </source>
</reference>
<evidence type="ECO:0000259" key="4">
    <source>
        <dbReference type="PROSITE" id="PS01124"/>
    </source>
</evidence>
<keyword evidence="6" id="KW-1185">Reference proteome</keyword>
<dbReference type="InterPro" id="IPR018060">
    <property type="entry name" value="HTH_AraC"/>
</dbReference>
<dbReference type="Gene3D" id="1.10.10.60">
    <property type="entry name" value="Homeodomain-like"/>
    <property type="match status" value="2"/>
</dbReference>
<dbReference type="InterPro" id="IPR009057">
    <property type="entry name" value="Homeodomain-like_sf"/>
</dbReference>
<keyword evidence="2 5" id="KW-0238">DNA-binding</keyword>
<keyword evidence="3" id="KW-0804">Transcription</keyword>
<dbReference type="GO" id="GO:0003700">
    <property type="term" value="F:DNA-binding transcription factor activity"/>
    <property type="evidence" value="ECO:0007669"/>
    <property type="project" value="InterPro"/>
</dbReference>
<dbReference type="PANTHER" id="PTHR47893">
    <property type="entry name" value="REGULATORY PROTEIN PCHR"/>
    <property type="match status" value="1"/>
</dbReference>
<dbReference type="PANTHER" id="PTHR47893:SF1">
    <property type="entry name" value="REGULATORY PROTEIN PCHR"/>
    <property type="match status" value="1"/>
</dbReference>
<evidence type="ECO:0000256" key="3">
    <source>
        <dbReference type="ARBA" id="ARBA00023163"/>
    </source>
</evidence>
<dbReference type="AlphaFoldDB" id="A0A1C3WCU5"/>
<dbReference type="RefSeq" id="WP_139115079.1">
    <property type="nucleotide sequence ID" value="NZ_FMAH01000027.1"/>
</dbReference>
<proteinExistence type="predicted"/>
<organism evidence="5 6">
    <name type="scientific">Rhizobium miluonense</name>
    <dbReference type="NCBI Taxonomy" id="411945"/>
    <lineage>
        <taxon>Bacteria</taxon>
        <taxon>Pseudomonadati</taxon>
        <taxon>Pseudomonadota</taxon>
        <taxon>Alphaproteobacteria</taxon>
        <taxon>Hyphomicrobiales</taxon>
        <taxon>Rhizobiaceae</taxon>
        <taxon>Rhizobium/Agrobacterium group</taxon>
        <taxon>Rhizobium</taxon>
    </lineage>
</organism>
<evidence type="ECO:0000256" key="1">
    <source>
        <dbReference type="ARBA" id="ARBA00023015"/>
    </source>
</evidence>
<dbReference type="GO" id="GO:0043565">
    <property type="term" value="F:sequence-specific DNA binding"/>
    <property type="evidence" value="ECO:0007669"/>
    <property type="project" value="InterPro"/>
</dbReference>